<proteinExistence type="predicted"/>
<dbReference type="EMBL" id="RQHV01000049">
    <property type="protein sequence ID" value="TGN10118.1"/>
    <property type="molecule type" value="Genomic_DNA"/>
</dbReference>
<evidence type="ECO:0000313" key="2">
    <source>
        <dbReference type="Proteomes" id="UP000298264"/>
    </source>
</evidence>
<reference evidence="1" key="1">
    <citation type="journal article" date="2019" name="PLoS Negl. Trop. Dis.">
        <title>Revisiting the worldwide diversity of Leptospira species in the environment.</title>
        <authorList>
            <person name="Vincent A.T."/>
            <person name="Schiettekatte O."/>
            <person name="Bourhy P."/>
            <person name="Veyrier F.J."/>
            <person name="Picardeau M."/>
        </authorList>
    </citation>
    <scope>NUCLEOTIDE SEQUENCE [LARGE SCALE GENOMIC DNA]</scope>
    <source>
        <strain evidence="1">201400974</strain>
    </source>
</reference>
<sequence>MEKNLLLYTLTCNGGSLAACQSQCAAAYPDVTGDNFPAVSTCQSNCTTNCNLSNTLLLLLSKR</sequence>
<accession>A0A4R9LN34</accession>
<comment type="caution">
    <text evidence="1">The sequence shown here is derived from an EMBL/GenBank/DDBJ whole genome shotgun (WGS) entry which is preliminary data.</text>
</comment>
<keyword evidence="2" id="KW-1185">Reference proteome</keyword>
<gene>
    <name evidence="1" type="ORF">EHS11_10950</name>
</gene>
<dbReference type="Proteomes" id="UP000298264">
    <property type="component" value="Unassembled WGS sequence"/>
</dbReference>
<dbReference type="PROSITE" id="PS51257">
    <property type="entry name" value="PROKAR_LIPOPROTEIN"/>
    <property type="match status" value="1"/>
</dbReference>
<organism evidence="1 2">
    <name type="scientific">Leptospira ilyithenensis</name>
    <dbReference type="NCBI Taxonomy" id="2484901"/>
    <lineage>
        <taxon>Bacteria</taxon>
        <taxon>Pseudomonadati</taxon>
        <taxon>Spirochaetota</taxon>
        <taxon>Spirochaetia</taxon>
        <taxon>Leptospirales</taxon>
        <taxon>Leptospiraceae</taxon>
        <taxon>Leptospira</taxon>
    </lineage>
</organism>
<evidence type="ECO:0000313" key="1">
    <source>
        <dbReference type="EMBL" id="TGN10118.1"/>
    </source>
</evidence>
<dbReference type="AlphaFoldDB" id="A0A4R9LN34"/>
<name>A0A4R9LN34_9LEPT</name>
<protein>
    <submittedName>
        <fullName evidence="1">Uncharacterized protein</fullName>
    </submittedName>
</protein>